<accession>A0AAV0BK77</accession>
<dbReference type="AlphaFoldDB" id="A0AAV0BK77"/>
<feature type="region of interest" description="Disordered" evidence="1">
    <location>
        <begin position="339"/>
        <end position="360"/>
    </location>
</feature>
<comment type="caution">
    <text evidence="2">The sequence shown here is derived from an EMBL/GenBank/DDBJ whole genome shotgun (WGS) entry which is preliminary data.</text>
</comment>
<feature type="region of interest" description="Disordered" evidence="1">
    <location>
        <begin position="287"/>
        <end position="310"/>
    </location>
</feature>
<sequence length="360" mass="39507">MNCKLKTFLAGIIFSIMPQSILTLPRRVALLAQDPTLTTLGRGRIPSVQLAEPAIPVTRNPQIDQTALRFRNLLNAVRNSMATETLNDFEDDSSTQEILFYFSEISQLQRNLLLSSSNRATGVSRAISTTNEVHLQVFRILSAAAETRRGKNLGRNLNLIISSGLKLLPATTRNLFTAVHPNFLETERIAPTPTIVRSQNVARTNQTQINRGTNPNQIVVANNNQPVILNSPQTIQKTNPTAQQPAELQIQKLNPNTQQPAELQIQKPNPTTQQQAEQQALSELAKATTATELPQSITSSIDSKEGKAFEETPKAIEENAEQNSNKTVIAAEVVATVQSANQQGGENSLPEVDVKHISFK</sequence>
<protein>
    <submittedName>
        <fullName evidence="2">Expressed protein</fullName>
    </submittedName>
</protein>
<dbReference type="EMBL" id="CALTRL010005897">
    <property type="protein sequence ID" value="CAH7687647.1"/>
    <property type="molecule type" value="Genomic_DNA"/>
</dbReference>
<evidence type="ECO:0000313" key="2">
    <source>
        <dbReference type="EMBL" id="CAH7687647.1"/>
    </source>
</evidence>
<dbReference type="Proteomes" id="UP001153365">
    <property type="component" value="Unassembled WGS sequence"/>
</dbReference>
<feature type="compositionally biased region" description="Polar residues" evidence="1">
    <location>
        <begin position="288"/>
        <end position="301"/>
    </location>
</feature>
<reference evidence="2" key="1">
    <citation type="submission" date="2022-06" db="EMBL/GenBank/DDBJ databases">
        <authorList>
            <consortium name="SYNGENTA / RWTH Aachen University"/>
        </authorList>
    </citation>
    <scope>NUCLEOTIDE SEQUENCE</scope>
</reference>
<keyword evidence="3" id="KW-1185">Reference proteome</keyword>
<evidence type="ECO:0000256" key="1">
    <source>
        <dbReference type="SAM" id="MobiDB-lite"/>
    </source>
</evidence>
<organism evidence="2 3">
    <name type="scientific">Phakopsora pachyrhizi</name>
    <name type="common">Asian soybean rust disease fungus</name>
    <dbReference type="NCBI Taxonomy" id="170000"/>
    <lineage>
        <taxon>Eukaryota</taxon>
        <taxon>Fungi</taxon>
        <taxon>Dikarya</taxon>
        <taxon>Basidiomycota</taxon>
        <taxon>Pucciniomycotina</taxon>
        <taxon>Pucciniomycetes</taxon>
        <taxon>Pucciniales</taxon>
        <taxon>Phakopsoraceae</taxon>
        <taxon>Phakopsora</taxon>
    </lineage>
</organism>
<proteinExistence type="predicted"/>
<gene>
    <name evidence="2" type="ORF">PPACK8108_LOCUS22458</name>
</gene>
<evidence type="ECO:0000313" key="3">
    <source>
        <dbReference type="Proteomes" id="UP001153365"/>
    </source>
</evidence>
<name>A0AAV0BK77_PHAPC</name>